<sequence>MVIQRSNLSERQLQPYLWLCEELQSFRASTNLIGDRFPGALELRDIERLSLRIVQMGRERRSVRGQEQIMRWRYHMCIAMRSAIHIWGL</sequence>
<organism evidence="1 2">
    <name type="scientific">Caenorhabditis tropicalis</name>
    <dbReference type="NCBI Taxonomy" id="1561998"/>
    <lineage>
        <taxon>Eukaryota</taxon>
        <taxon>Metazoa</taxon>
        <taxon>Ecdysozoa</taxon>
        <taxon>Nematoda</taxon>
        <taxon>Chromadorea</taxon>
        <taxon>Rhabditida</taxon>
        <taxon>Rhabditina</taxon>
        <taxon>Rhabditomorpha</taxon>
        <taxon>Rhabditoidea</taxon>
        <taxon>Rhabditidae</taxon>
        <taxon>Peloderinae</taxon>
        <taxon>Caenorhabditis</taxon>
    </lineage>
</organism>
<protein>
    <submittedName>
        <fullName evidence="2">Transposase</fullName>
    </submittedName>
</protein>
<dbReference type="WBParaSite" id="Csp11.Scaffold629.g8640.t1">
    <property type="protein sequence ID" value="Csp11.Scaffold629.g8640.t1"/>
    <property type="gene ID" value="Csp11.Scaffold629.g8640"/>
</dbReference>
<proteinExistence type="predicted"/>
<evidence type="ECO:0000313" key="2">
    <source>
        <dbReference type="WBParaSite" id="Csp11.Scaffold629.g8640.t1"/>
    </source>
</evidence>
<keyword evidence="1" id="KW-1185">Reference proteome</keyword>
<accession>A0A1I7UEZ2</accession>
<evidence type="ECO:0000313" key="1">
    <source>
        <dbReference type="Proteomes" id="UP000095282"/>
    </source>
</evidence>
<reference evidence="2" key="1">
    <citation type="submission" date="2016-11" db="UniProtKB">
        <authorList>
            <consortium name="WormBaseParasite"/>
        </authorList>
    </citation>
    <scope>IDENTIFICATION</scope>
</reference>
<dbReference type="Proteomes" id="UP000095282">
    <property type="component" value="Unplaced"/>
</dbReference>
<dbReference type="AlphaFoldDB" id="A0A1I7UEZ2"/>
<name>A0A1I7UEZ2_9PELO</name>